<gene>
    <name evidence="12" type="ORF">EVEC_LOCUS9581</name>
</gene>
<dbReference type="Proteomes" id="UP000274131">
    <property type="component" value="Unassembled WGS sequence"/>
</dbReference>
<keyword evidence="4" id="KW-1003">Cell membrane</keyword>
<dbReference type="AlphaFoldDB" id="A0A0N4VHD5"/>
<organism evidence="14">
    <name type="scientific">Enterobius vermicularis</name>
    <name type="common">Human pinworm</name>
    <dbReference type="NCBI Taxonomy" id="51028"/>
    <lineage>
        <taxon>Eukaryota</taxon>
        <taxon>Metazoa</taxon>
        <taxon>Ecdysozoa</taxon>
        <taxon>Nematoda</taxon>
        <taxon>Chromadorea</taxon>
        <taxon>Rhabditida</taxon>
        <taxon>Spirurina</taxon>
        <taxon>Oxyuridomorpha</taxon>
        <taxon>Oxyuroidea</taxon>
        <taxon>Oxyuridae</taxon>
        <taxon>Enterobius</taxon>
    </lineage>
</organism>
<evidence type="ECO:0000256" key="1">
    <source>
        <dbReference type="ARBA" id="ARBA00004651"/>
    </source>
</evidence>
<evidence type="ECO:0000256" key="5">
    <source>
        <dbReference type="ARBA" id="ARBA00022692"/>
    </source>
</evidence>
<dbReference type="Pfam" id="PF03189">
    <property type="entry name" value="Otopetrin"/>
    <property type="match status" value="2"/>
</dbReference>
<feature type="transmembrane region" description="Helical" evidence="11">
    <location>
        <begin position="303"/>
        <end position="328"/>
    </location>
</feature>
<evidence type="ECO:0000256" key="7">
    <source>
        <dbReference type="ARBA" id="ARBA00022989"/>
    </source>
</evidence>
<name>A0A0N4VHD5_ENTVE</name>
<reference evidence="14" key="1">
    <citation type="submission" date="2017-02" db="UniProtKB">
        <authorList>
            <consortium name="WormBaseParasite"/>
        </authorList>
    </citation>
    <scope>IDENTIFICATION</scope>
</reference>
<feature type="transmembrane region" description="Helical" evidence="11">
    <location>
        <begin position="258"/>
        <end position="282"/>
    </location>
</feature>
<feature type="transmembrane region" description="Helical" evidence="11">
    <location>
        <begin position="213"/>
        <end position="246"/>
    </location>
</feature>
<keyword evidence="13" id="KW-1185">Reference proteome</keyword>
<evidence type="ECO:0000256" key="6">
    <source>
        <dbReference type="ARBA" id="ARBA00022781"/>
    </source>
</evidence>
<comment type="similarity">
    <text evidence="2">Belongs to the otopetrin family.</text>
</comment>
<feature type="transmembrane region" description="Helical" evidence="11">
    <location>
        <begin position="53"/>
        <end position="78"/>
    </location>
</feature>
<dbReference type="GO" id="GO:0005886">
    <property type="term" value="C:plasma membrane"/>
    <property type="evidence" value="ECO:0007669"/>
    <property type="project" value="UniProtKB-SubCell"/>
</dbReference>
<evidence type="ECO:0000256" key="11">
    <source>
        <dbReference type="SAM" id="Phobius"/>
    </source>
</evidence>
<accession>A0A0N4VHD5</accession>
<evidence type="ECO:0000256" key="3">
    <source>
        <dbReference type="ARBA" id="ARBA00022448"/>
    </source>
</evidence>
<proteinExistence type="inferred from homology"/>
<feature type="transmembrane region" description="Helical" evidence="11">
    <location>
        <begin position="181"/>
        <end position="201"/>
    </location>
</feature>
<dbReference type="PANTHER" id="PTHR21522:SF32">
    <property type="entry name" value="OTOPETRIN-2"/>
    <property type="match status" value="1"/>
</dbReference>
<keyword evidence="5 11" id="KW-0812">Transmembrane</keyword>
<dbReference type="EMBL" id="UXUI01010150">
    <property type="protein sequence ID" value="VDD94830.1"/>
    <property type="molecule type" value="Genomic_DNA"/>
</dbReference>
<evidence type="ECO:0000256" key="10">
    <source>
        <dbReference type="ARBA" id="ARBA00023303"/>
    </source>
</evidence>
<comment type="subcellular location">
    <subcellularLocation>
        <location evidence="1">Cell membrane</location>
        <topology evidence="1">Multi-pass membrane protein</topology>
    </subcellularLocation>
</comment>
<dbReference type="WBParaSite" id="EVEC_0001023601-mRNA-1">
    <property type="protein sequence ID" value="EVEC_0001023601-mRNA-1"/>
    <property type="gene ID" value="EVEC_0001023601"/>
</dbReference>
<dbReference type="PANTHER" id="PTHR21522">
    <property type="entry name" value="PROTON CHANNEL OTOP"/>
    <property type="match status" value="1"/>
</dbReference>
<keyword evidence="3" id="KW-0813">Transport</keyword>
<reference evidence="12 13" key="2">
    <citation type="submission" date="2018-10" db="EMBL/GenBank/DDBJ databases">
        <authorList>
            <consortium name="Pathogen Informatics"/>
        </authorList>
    </citation>
    <scope>NUCLEOTIDE SEQUENCE [LARGE SCALE GENOMIC DNA]</scope>
</reference>
<feature type="transmembrane region" description="Helical" evidence="11">
    <location>
        <begin position="90"/>
        <end position="109"/>
    </location>
</feature>
<keyword evidence="10" id="KW-0407">Ion channel</keyword>
<evidence type="ECO:0000313" key="13">
    <source>
        <dbReference type="Proteomes" id="UP000274131"/>
    </source>
</evidence>
<keyword evidence="7 11" id="KW-1133">Transmembrane helix</keyword>
<keyword evidence="9 11" id="KW-0472">Membrane</keyword>
<keyword evidence="8" id="KW-0406">Ion transport</keyword>
<evidence type="ECO:0000313" key="14">
    <source>
        <dbReference type="WBParaSite" id="EVEC_0001023601-mRNA-1"/>
    </source>
</evidence>
<dbReference type="InterPro" id="IPR004878">
    <property type="entry name" value="Otopetrin"/>
</dbReference>
<feature type="transmembrane region" description="Helical" evidence="11">
    <location>
        <begin position="340"/>
        <end position="363"/>
    </location>
</feature>
<evidence type="ECO:0000313" key="12">
    <source>
        <dbReference type="EMBL" id="VDD94830.1"/>
    </source>
</evidence>
<dbReference type="GO" id="GO:0015252">
    <property type="term" value="F:proton channel activity"/>
    <property type="evidence" value="ECO:0007669"/>
    <property type="project" value="InterPro"/>
</dbReference>
<protein>
    <submittedName>
        <fullName evidence="14">Gustatory receptor</fullName>
    </submittedName>
</protein>
<sequence>MLTCAYLLLVLVVGFLLEISHIFNKNDEIMNAVGLKDLVSIFYKCFFYGKLNLCALLVFGLFGVVYCGLLSVLCMFEYETEGNNCSGYTIGSTLLAMFFIFIQMHFVFCNSSIVVHGSLKIARLGMMHLVATNLWTWIKYILVEEELMYELHETPVHLSAVENEHNKCKVVACVLGSFTEFMYTCIVEYSLICATVCFVFWTNIGKEISKRQLLHNVIAIDLSSTTTGLFSGFVLVAVTFVSITIFNTYASEHHMKNIAYMVFYLTTLSFVVICFAAVLLAFHRMRRLKFIMEEEDIDEGAELLDRLLLVFGLTGELIFCIGGIMSLAQSLANGLVTLLLFNKCLSLIQVLSQSALILIGSKLKASSKEAKKKKPGKQVMFFLTATVLDYCCF</sequence>
<evidence type="ECO:0000256" key="9">
    <source>
        <dbReference type="ARBA" id="ARBA00023136"/>
    </source>
</evidence>
<dbReference type="OrthoDB" id="6429739at2759"/>
<feature type="transmembrane region" description="Helical" evidence="11">
    <location>
        <begin position="6"/>
        <end position="23"/>
    </location>
</feature>
<keyword evidence="6" id="KW-0375">Hydrogen ion transport</keyword>
<evidence type="ECO:0000256" key="2">
    <source>
        <dbReference type="ARBA" id="ARBA00006513"/>
    </source>
</evidence>
<evidence type="ECO:0000256" key="4">
    <source>
        <dbReference type="ARBA" id="ARBA00022475"/>
    </source>
</evidence>
<evidence type="ECO:0000256" key="8">
    <source>
        <dbReference type="ARBA" id="ARBA00023065"/>
    </source>
</evidence>